<feature type="region of interest" description="Disordered" evidence="1">
    <location>
        <begin position="32"/>
        <end position="53"/>
    </location>
</feature>
<dbReference type="Proteomes" id="UP000626109">
    <property type="component" value="Unassembled WGS sequence"/>
</dbReference>
<gene>
    <name evidence="2" type="ORF">PGLA2088_LOCUS25387</name>
</gene>
<name>A0A813JUG6_POLGL</name>
<sequence length="143" mass="15916">MILKLIIGVPMEVELIRRCAISYTSREITGKLHNEGGTRTEQGSRRVRPGLGSDSLPASNDVLQFCLMVSPACLCDRRSFHTGPEWWTPFVAECVKLRGVCGKRAKLKNVRPLCKVQLLLESLCSEPRDSRLETMSSSAQPIT</sequence>
<dbReference type="EMBL" id="CAJNNW010026721">
    <property type="protein sequence ID" value="CAE8687256.1"/>
    <property type="molecule type" value="Genomic_DNA"/>
</dbReference>
<evidence type="ECO:0000313" key="2">
    <source>
        <dbReference type="EMBL" id="CAE8687256.1"/>
    </source>
</evidence>
<feature type="compositionally biased region" description="Basic and acidic residues" evidence="1">
    <location>
        <begin position="32"/>
        <end position="44"/>
    </location>
</feature>
<evidence type="ECO:0000256" key="1">
    <source>
        <dbReference type="SAM" id="MobiDB-lite"/>
    </source>
</evidence>
<evidence type="ECO:0000313" key="3">
    <source>
        <dbReference type="Proteomes" id="UP000626109"/>
    </source>
</evidence>
<accession>A0A813JUG6</accession>
<comment type="caution">
    <text evidence="2">The sequence shown here is derived from an EMBL/GenBank/DDBJ whole genome shotgun (WGS) entry which is preliminary data.</text>
</comment>
<proteinExistence type="predicted"/>
<organism evidence="2 3">
    <name type="scientific">Polarella glacialis</name>
    <name type="common">Dinoflagellate</name>
    <dbReference type="NCBI Taxonomy" id="89957"/>
    <lineage>
        <taxon>Eukaryota</taxon>
        <taxon>Sar</taxon>
        <taxon>Alveolata</taxon>
        <taxon>Dinophyceae</taxon>
        <taxon>Suessiales</taxon>
        <taxon>Suessiaceae</taxon>
        <taxon>Polarella</taxon>
    </lineage>
</organism>
<dbReference type="AlphaFoldDB" id="A0A813JUG6"/>
<protein>
    <submittedName>
        <fullName evidence="2">Uncharacterized protein</fullName>
    </submittedName>
</protein>
<reference evidence="2" key="1">
    <citation type="submission" date="2021-02" db="EMBL/GenBank/DDBJ databases">
        <authorList>
            <person name="Dougan E. K."/>
            <person name="Rhodes N."/>
            <person name="Thang M."/>
            <person name="Chan C."/>
        </authorList>
    </citation>
    <scope>NUCLEOTIDE SEQUENCE</scope>
</reference>